<gene>
    <name evidence="2" type="ordered locus">Geob_1331</name>
</gene>
<dbReference type="InterPro" id="IPR018551">
    <property type="entry name" value="DUF2007"/>
</dbReference>
<evidence type="ECO:0000313" key="3">
    <source>
        <dbReference type="Proteomes" id="UP000007721"/>
    </source>
</evidence>
<evidence type="ECO:0000259" key="1">
    <source>
        <dbReference type="Pfam" id="PF09413"/>
    </source>
</evidence>
<accession>B9M4G5</accession>
<dbReference type="Proteomes" id="UP000007721">
    <property type="component" value="Chromosome"/>
</dbReference>
<name>B9M4G5_GEODF</name>
<dbReference type="Pfam" id="PF09413">
    <property type="entry name" value="DUF2007"/>
    <property type="match status" value="1"/>
</dbReference>
<proteinExistence type="predicted"/>
<organism evidence="2 3">
    <name type="scientific">Geotalea daltonii (strain DSM 22248 / JCM 15807 / FRC-32)</name>
    <name type="common">Geobacter daltonii</name>
    <dbReference type="NCBI Taxonomy" id="316067"/>
    <lineage>
        <taxon>Bacteria</taxon>
        <taxon>Pseudomonadati</taxon>
        <taxon>Thermodesulfobacteriota</taxon>
        <taxon>Desulfuromonadia</taxon>
        <taxon>Geobacterales</taxon>
        <taxon>Geobacteraceae</taxon>
        <taxon>Geotalea</taxon>
    </lineage>
</organism>
<dbReference type="AlphaFoldDB" id="B9M4G5"/>
<dbReference type="RefSeq" id="WP_012646420.1">
    <property type="nucleotide sequence ID" value="NC_011979.1"/>
</dbReference>
<evidence type="ECO:0000313" key="2">
    <source>
        <dbReference type="EMBL" id="ACM19691.1"/>
    </source>
</evidence>
<sequence length="61" mass="7162">MVKFYDPKNEEELARVEKVLKAEGIEYFLSREPEKGLSLQVQVAEEDLPRANELIKELRKD</sequence>
<keyword evidence="3" id="KW-1185">Reference proteome</keyword>
<reference evidence="2 3" key="1">
    <citation type="submission" date="2009-01" db="EMBL/GenBank/DDBJ databases">
        <title>Complete sequence of Geobacter sp. FRC-32.</title>
        <authorList>
            <consortium name="US DOE Joint Genome Institute"/>
            <person name="Lucas S."/>
            <person name="Copeland A."/>
            <person name="Lapidus A."/>
            <person name="Glavina del Rio T."/>
            <person name="Dalin E."/>
            <person name="Tice H."/>
            <person name="Bruce D."/>
            <person name="Goodwin L."/>
            <person name="Pitluck S."/>
            <person name="Saunders E."/>
            <person name="Brettin T."/>
            <person name="Detter J.C."/>
            <person name="Han C."/>
            <person name="Larimer F."/>
            <person name="Land M."/>
            <person name="Hauser L."/>
            <person name="Kyrpides N."/>
            <person name="Ovchinnikova G."/>
            <person name="Kostka J."/>
            <person name="Richardson P."/>
        </authorList>
    </citation>
    <scope>NUCLEOTIDE SEQUENCE [LARGE SCALE GENOMIC DNA]</scope>
    <source>
        <strain evidence="3">DSM 22248 / JCM 15807 / FRC-32</strain>
    </source>
</reference>
<dbReference type="OrthoDB" id="5398505at2"/>
<protein>
    <recommendedName>
        <fullName evidence="1">DUF2007 domain-containing protein</fullName>
    </recommendedName>
</protein>
<feature type="domain" description="DUF2007" evidence="1">
    <location>
        <begin position="1"/>
        <end position="58"/>
    </location>
</feature>
<dbReference type="EMBL" id="CP001390">
    <property type="protein sequence ID" value="ACM19691.1"/>
    <property type="molecule type" value="Genomic_DNA"/>
</dbReference>
<dbReference type="HOGENOM" id="CLU_2934944_0_0_7"/>
<dbReference type="KEGG" id="geo:Geob_1331"/>